<dbReference type="OrthoDB" id="270970at2759"/>
<dbReference type="PANTHER" id="PTHR47052:SF3">
    <property type="entry name" value="INGRESSION PROTEIN 1"/>
    <property type="match status" value="1"/>
</dbReference>
<name>A0A137P796_CONC2</name>
<gene>
    <name evidence="2" type="ORF">CONCODRAFT_78629</name>
</gene>
<dbReference type="STRING" id="796925.A0A137P796"/>
<evidence type="ECO:0000313" key="2">
    <source>
        <dbReference type="EMBL" id="KXN70880.1"/>
    </source>
</evidence>
<proteinExistence type="predicted"/>
<feature type="domain" description="C2" evidence="1">
    <location>
        <begin position="1"/>
        <end position="104"/>
    </location>
</feature>
<accession>A0A137P796</accession>
<reference evidence="2 3" key="1">
    <citation type="journal article" date="2015" name="Genome Biol. Evol.">
        <title>Phylogenomic analyses indicate that early fungi evolved digesting cell walls of algal ancestors of land plants.</title>
        <authorList>
            <person name="Chang Y."/>
            <person name="Wang S."/>
            <person name="Sekimoto S."/>
            <person name="Aerts A.L."/>
            <person name="Choi C."/>
            <person name="Clum A."/>
            <person name="LaButti K.M."/>
            <person name="Lindquist E.A."/>
            <person name="Yee Ngan C."/>
            <person name="Ohm R.A."/>
            <person name="Salamov A.A."/>
            <person name="Grigoriev I.V."/>
            <person name="Spatafora J.W."/>
            <person name="Berbee M.L."/>
        </authorList>
    </citation>
    <scope>NUCLEOTIDE SEQUENCE [LARGE SCALE GENOMIC DNA]</scope>
    <source>
        <strain evidence="2 3">NRRL 28638</strain>
    </source>
</reference>
<dbReference type="AlphaFoldDB" id="A0A137P796"/>
<dbReference type="InterPro" id="IPR000008">
    <property type="entry name" value="C2_dom"/>
</dbReference>
<dbReference type="SMART" id="SM00239">
    <property type="entry name" value="C2"/>
    <property type="match status" value="1"/>
</dbReference>
<keyword evidence="3" id="KW-1185">Reference proteome</keyword>
<evidence type="ECO:0000313" key="3">
    <source>
        <dbReference type="Proteomes" id="UP000070444"/>
    </source>
</evidence>
<dbReference type="InterPro" id="IPR035892">
    <property type="entry name" value="C2_domain_sf"/>
</dbReference>
<organism evidence="2 3">
    <name type="scientific">Conidiobolus coronatus (strain ATCC 28846 / CBS 209.66 / NRRL 28638)</name>
    <name type="common">Delacroixia coronata</name>
    <dbReference type="NCBI Taxonomy" id="796925"/>
    <lineage>
        <taxon>Eukaryota</taxon>
        <taxon>Fungi</taxon>
        <taxon>Fungi incertae sedis</taxon>
        <taxon>Zoopagomycota</taxon>
        <taxon>Entomophthoromycotina</taxon>
        <taxon>Entomophthoromycetes</taxon>
        <taxon>Entomophthorales</taxon>
        <taxon>Ancylistaceae</taxon>
        <taxon>Conidiobolus</taxon>
    </lineage>
</organism>
<dbReference type="Gene3D" id="2.60.40.150">
    <property type="entry name" value="C2 domain"/>
    <property type="match status" value="1"/>
</dbReference>
<evidence type="ECO:0000259" key="1">
    <source>
        <dbReference type="PROSITE" id="PS50004"/>
    </source>
</evidence>
<protein>
    <submittedName>
        <fullName evidence="2">C2-domain-containing protein</fullName>
    </submittedName>
</protein>
<sequence length="123" mass="13824">MPKIIVDVISARNLHSEDGLFGKNDPYIVLKVGHLLHLQKHKTKTVKSAGSSADFNETFEFDVRESDDLKVRLFDDDLVKDDKIGEAKIPLQGVFQTGQVESWYTIGEGKKTRGEVLLRIRAA</sequence>
<dbReference type="Proteomes" id="UP000070444">
    <property type="component" value="Unassembled WGS sequence"/>
</dbReference>
<dbReference type="SUPFAM" id="SSF49562">
    <property type="entry name" value="C2 domain (Calcium/lipid-binding domain, CaLB)"/>
    <property type="match status" value="1"/>
</dbReference>
<dbReference type="PROSITE" id="PS50004">
    <property type="entry name" value="C2"/>
    <property type="match status" value="1"/>
</dbReference>
<dbReference type="PANTHER" id="PTHR47052">
    <property type="entry name" value="CONSERVED SERINE PROLINE-RICH PROTEIN (AFU_ORTHOLOGUE AFUA_2G01790)"/>
    <property type="match status" value="1"/>
</dbReference>
<dbReference type="InterPro" id="IPR052981">
    <property type="entry name" value="Ingression_C2_domain"/>
</dbReference>
<dbReference type="Pfam" id="PF00168">
    <property type="entry name" value="C2"/>
    <property type="match status" value="1"/>
</dbReference>
<dbReference type="EMBL" id="KQ964490">
    <property type="protein sequence ID" value="KXN70880.1"/>
    <property type="molecule type" value="Genomic_DNA"/>
</dbReference>